<gene>
    <name evidence="2" type="ORF">PMC74_16755</name>
</gene>
<sequence>MIDIDAWPAALKLSFVLMPFVISLSGVSISAYIALTRNYEIVCSSIESNSYIESLKIAWGGSSFKWRLMLVCAIGGVVTFPGFVLRRGQLDADELKVFPPKLKRWLAVSAWLIIIGFGWLMLAACVIEISKMK</sequence>
<feature type="transmembrane region" description="Helical" evidence="1">
    <location>
        <begin position="66"/>
        <end position="85"/>
    </location>
</feature>
<dbReference type="Proteomes" id="UP001214301">
    <property type="component" value="Chromosome"/>
</dbReference>
<evidence type="ECO:0000256" key="1">
    <source>
        <dbReference type="SAM" id="Phobius"/>
    </source>
</evidence>
<evidence type="ECO:0000313" key="3">
    <source>
        <dbReference type="Proteomes" id="UP001214301"/>
    </source>
</evidence>
<name>A0ABY7R4J7_9PSED</name>
<evidence type="ECO:0008006" key="4">
    <source>
        <dbReference type="Google" id="ProtNLM"/>
    </source>
</evidence>
<organism evidence="2 3">
    <name type="scientific">Pseudomonas capeferrum</name>
    <dbReference type="NCBI Taxonomy" id="1495066"/>
    <lineage>
        <taxon>Bacteria</taxon>
        <taxon>Pseudomonadati</taxon>
        <taxon>Pseudomonadota</taxon>
        <taxon>Gammaproteobacteria</taxon>
        <taxon>Pseudomonadales</taxon>
        <taxon>Pseudomonadaceae</taxon>
        <taxon>Pseudomonas</taxon>
    </lineage>
</organism>
<feature type="transmembrane region" description="Helical" evidence="1">
    <location>
        <begin position="105"/>
        <end position="127"/>
    </location>
</feature>
<keyword evidence="3" id="KW-1185">Reference proteome</keyword>
<dbReference type="RefSeq" id="WP_156311234.1">
    <property type="nucleotide sequence ID" value="NZ_CAXAPI010000032.1"/>
</dbReference>
<dbReference type="EMBL" id="CP116669">
    <property type="protein sequence ID" value="WCH98425.1"/>
    <property type="molecule type" value="Genomic_DNA"/>
</dbReference>
<reference evidence="2 3" key="1">
    <citation type="journal article" date="2020" name="Front. Microbiol.">
        <title>Toward Biorecycling: Isolation of a Soil Bacterium That Grows on a Polyurethane Oligomer and Monomer.</title>
        <authorList>
            <person name="Espinosa M.J.C."/>
            <person name="Blanco A.C."/>
            <person name="Schmidgall T."/>
            <person name="Atanasoff-Kardjalieff A.K."/>
            <person name="Kappelmeyer U."/>
            <person name="Tischler D."/>
            <person name="Pieper D.H."/>
            <person name="Heipieper H.J."/>
            <person name="Eberlein C."/>
        </authorList>
    </citation>
    <scope>NUCLEOTIDE SEQUENCE [LARGE SCALE GENOMIC DNA]</scope>
    <source>
        <strain evidence="2 3">TDA1</strain>
    </source>
</reference>
<accession>A0ABY7R4J7</accession>
<evidence type="ECO:0000313" key="2">
    <source>
        <dbReference type="EMBL" id="WCH98425.1"/>
    </source>
</evidence>
<keyword evidence="1" id="KW-0812">Transmembrane</keyword>
<keyword evidence="1" id="KW-1133">Transmembrane helix</keyword>
<keyword evidence="1" id="KW-0472">Membrane</keyword>
<proteinExistence type="predicted"/>
<feature type="transmembrane region" description="Helical" evidence="1">
    <location>
        <begin position="15"/>
        <end position="35"/>
    </location>
</feature>
<protein>
    <recommendedName>
        <fullName evidence="4">Transmembrane protein</fullName>
    </recommendedName>
</protein>